<dbReference type="Gene3D" id="3.40.50.800">
    <property type="entry name" value="Anticodon-binding domain"/>
    <property type="match status" value="1"/>
</dbReference>
<comment type="caution">
    <text evidence="2">The sequence shown here is derived from an EMBL/GenBank/DDBJ whole genome shotgun (WGS) entry which is preliminary data.</text>
</comment>
<dbReference type="Pfam" id="PF03129">
    <property type="entry name" value="HGTP_anticodon"/>
    <property type="match status" value="1"/>
</dbReference>
<dbReference type="SUPFAM" id="SSF52954">
    <property type="entry name" value="Class II aaRS ABD-related"/>
    <property type="match status" value="1"/>
</dbReference>
<feature type="domain" description="Anticodon-binding" evidence="1">
    <location>
        <begin position="49"/>
        <end position="130"/>
    </location>
</feature>
<dbReference type="InterPro" id="IPR036621">
    <property type="entry name" value="Anticodon-bd_dom_sf"/>
</dbReference>
<dbReference type="GO" id="GO:0005737">
    <property type="term" value="C:cytoplasm"/>
    <property type="evidence" value="ECO:0007669"/>
    <property type="project" value="TreeGrafter"/>
</dbReference>
<dbReference type="PANTHER" id="PTHR10745:SF0">
    <property type="entry name" value="GLYCINE--TRNA LIGASE"/>
    <property type="match status" value="1"/>
</dbReference>
<feature type="non-terminal residue" evidence="2">
    <location>
        <position position="1"/>
    </location>
</feature>
<keyword evidence="2" id="KW-0436">Ligase</keyword>
<proteinExistence type="predicted"/>
<dbReference type="AlphaFoldDB" id="T0ZGD2"/>
<dbReference type="InterPro" id="IPR004154">
    <property type="entry name" value="Anticodon-bd"/>
</dbReference>
<dbReference type="InterPro" id="IPR027031">
    <property type="entry name" value="Gly-tRNA_synthase/POLG2"/>
</dbReference>
<sequence>KVLPSVAELSIGLDRILLAILDKKTVDDKERGWKWLKLEKSMAPYDYSIFPLQKEEKLVAMAMKISEHLKEKGLKCNYSDSASIGKRYAKSDEIGVANAITIDFQSLEDNTVTIRDRNTAGQRRVKWEEIA</sequence>
<keyword evidence="2" id="KW-0030">Aminoacyl-tRNA synthetase</keyword>
<reference evidence="2" key="2">
    <citation type="journal article" date="2014" name="ISME J.">
        <title>Microbial stratification in low pH oxic and suboxic macroscopic growths along an acid mine drainage.</title>
        <authorList>
            <person name="Mendez-Garcia C."/>
            <person name="Mesa V."/>
            <person name="Sprenger R.R."/>
            <person name="Richter M."/>
            <person name="Diez M.S."/>
            <person name="Solano J."/>
            <person name="Bargiela R."/>
            <person name="Golyshina O.V."/>
            <person name="Manteca A."/>
            <person name="Ramos J.L."/>
            <person name="Gallego J.R."/>
            <person name="Llorente I."/>
            <person name="Martins Dos Santos V.A."/>
            <person name="Jensen O.N."/>
            <person name="Pelaez A.I."/>
            <person name="Sanchez J."/>
            <person name="Ferrer M."/>
        </authorList>
    </citation>
    <scope>NUCLEOTIDE SEQUENCE</scope>
</reference>
<dbReference type="PANTHER" id="PTHR10745">
    <property type="entry name" value="GLYCYL-TRNA SYNTHETASE/DNA POLYMERASE SUBUNIT GAMMA-2"/>
    <property type="match status" value="1"/>
</dbReference>
<reference evidence="2" key="1">
    <citation type="submission" date="2013-08" db="EMBL/GenBank/DDBJ databases">
        <authorList>
            <person name="Mendez C."/>
            <person name="Richter M."/>
            <person name="Ferrer M."/>
            <person name="Sanchez J."/>
        </authorList>
    </citation>
    <scope>NUCLEOTIDE SEQUENCE</scope>
</reference>
<dbReference type="GO" id="GO:0004820">
    <property type="term" value="F:glycine-tRNA ligase activity"/>
    <property type="evidence" value="ECO:0007669"/>
    <property type="project" value="TreeGrafter"/>
</dbReference>
<evidence type="ECO:0000313" key="2">
    <source>
        <dbReference type="EMBL" id="EQD43387.1"/>
    </source>
</evidence>
<dbReference type="GO" id="GO:0006426">
    <property type="term" value="P:glycyl-tRNA aminoacylation"/>
    <property type="evidence" value="ECO:0007669"/>
    <property type="project" value="TreeGrafter"/>
</dbReference>
<name>T0ZGD2_9ZZZZ</name>
<gene>
    <name evidence="2" type="ORF">B1B_13852</name>
</gene>
<accession>T0ZGD2</accession>
<dbReference type="PRINTS" id="PR01043">
    <property type="entry name" value="TRNASYNTHGLY"/>
</dbReference>
<dbReference type="EMBL" id="AUZY01009132">
    <property type="protein sequence ID" value="EQD43387.1"/>
    <property type="molecule type" value="Genomic_DNA"/>
</dbReference>
<evidence type="ECO:0000259" key="1">
    <source>
        <dbReference type="Pfam" id="PF03129"/>
    </source>
</evidence>
<organism evidence="2">
    <name type="scientific">mine drainage metagenome</name>
    <dbReference type="NCBI Taxonomy" id="410659"/>
    <lineage>
        <taxon>unclassified sequences</taxon>
        <taxon>metagenomes</taxon>
        <taxon>ecological metagenomes</taxon>
    </lineage>
</organism>
<protein>
    <submittedName>
        <fullName evidence="2">Glycyl-tRNA synthetase</fullName>
    </submittedName>
</protein>